<sequence>MNENTGNTDSISFYLTLQMIDDLMTSLDPVEEFMSVCQQRDISALVSPIWSLVEEAGCSNSCAFIWAVASQEVRSYSVSWLCRKKVNVLYFEMFQKSLYWSLMLKSMAVGPNTPKSAFN</sequence>
<organism evidence="1 2">
    <name type="scientific">Ilyodon furcidens</name>
    <name type="common">goldbreast splitfin</name>
    <dbReference type="NCBI Taxonomy" id="33524"/>
    <lineage>
        <taxon>Eukaryota</taxon>
        <taxon>Metazoa</taxon>
        <taxon>Chordata</taxon>
        <taxon>Craniata</taxon>
        <taxon>Vertebrata</taxon>
        <taxon>Euteleostomi</taxon>
        <taxon>Actinopterygii</taxon>
        <taxon>Neopterygii</taxon>
        <taxon>Teleostei</taxon>
        <taxon>Neoteleostei</taxon>
        <taxon>Acanthomorphata</taxon>
        <taxon>Ovalentaria</taxon>
        <taxon>Atherinomorphae</taxon>
        <taxon>Cyprinodontiformes</taxon>
        <taxon>Goodeidae</taxon>
        <taxon>Ilyodon</taxon>
    </lineage>
</organism>
<accession>A0ABV0SMS6</accession>
<keyword evidence="2" id="KW-1185">Reference proteome</keyword>
<evidence type="ECO:0000313" key="1">
    <source>
        <dbReference type="EMBL" id="MEQ2221869.1"/>
    </source>
</evidence>
<name>A0ABV0SMS6_9TELE</name>
<proteinExistence type="predicted"/>
<gene>
    <name evidence="1" type="ORF">ILYODFUR_020054</name>
</gene>
<comment type="caution">
    <text evidence="1">The sequence shown here is derived from an EMBL/GenBank/DDBJ whole genome shotgun (WGS) entry which is preliminary data.</text>
</comment>
<dbReference type="EMBL" id="JAHRIQ010002043">
    <property type="protein sequence ID" value="MEQ2221869.1"/>
    <property type="molecule type" value="Genomic_DNA"/>
</dbReference>
<evidence type="ECO:0000313" key="2">
    <source>
        <dbReference type="Proteomes" id="UP001482620"/>
    </source>
</evidence>
<reference evidence="1 2" key="1">
    <citation type="submission" date="2021-06" db="EMBL/GenBank/DDBJ databases">
        <authorList>
            <person name="Palmer J.M."/>
        </authorList>
    </citation>
    <scope>NUCLEOTIDE SEQUENCE [LARGE SCALE GENOMIC DNA]</scope>
    <source>
        <strain evidence="2">if_2019</strain>
        <tissue evidence="1">Muscle</tissue>
    </source>
</reference>
<protein>
    <submittedName>
        <fullName evidence="1">Uncharacterized protein</fullName>
    </submittedName>
</protein>
<dbReference type="Proteomes" id="UP001482620">
    <property type="component" value="Unassembled WGS sequence"/>
</dbReference>